<feature type="transmembrane region" description="Helical" evidence="1">
    <location>
        <begin position="9"/>
        <end position="29"/>
    </location>
</feature>
<keyword evidence="3" id="KW-1185">Reference proteome</keyword>
<evidence type="ECO:0000313" key="3">
    <source>
        <dbReference type="Proteomes" id="UP001194469"/>
    </source>
</evidence>
<sequence length="198" mass="19788">MRHISSQTLFCAVGTGLLAAGATILVPLVSGTLSVSHGISSLAVACIAAVGLLVCRCCGQTADARLLHDTTLKGETTFGNASPAIAEAAAAIAALRDEALRNAAAGQAILEALDGQDAQPPKNASLSANSANFTDSAVPYLLLDTKGMVTCASPTLLSLFAAGTTPPALPATLEAVGLRPAPTDSAAAGLLRNLREGR</sequence>
<evidence type="ECO:0000313" key="2">
    <source>
        <dbReference type="EMBL" id="MBG3878448.1"/>
    </source>
</evidence>
<reference evidence="2 3" key="1">
    <citation type="submission" date="2019-08" db="EMBL/GenBank/DDBJ databases">
        <authorList>
            <person name="Luo N."/>
        </authorList>
    </citation>
    <scope>NUCLEOTIDE SEQUENCE [LARGE SCALE GENOMIC DNA]</scope>
    <source>
        <strain evidence="2 3">NCIMB 9442</strain>
    </source>
</reference>
<organism evidence="2 3">
    <name type="scientific">Nitratidesulfovibrio oxamicus</name>
    <dbReference type="NCBI Taxonomy" id="32016"/>
    <lineage>
        <taxon>Bacteria</taxon>
        <taxon>Pseudomonadati</taxon>
        <taxon>Thermodesulfobacteriota</taxon>
        <taxon>Desulfovibrionia</taxon>
        <taxon>Desulfovibrionales</taxon>
        <taxon>Desulfovibrionaceae</taxon>
        <taxon>Nitratidesulfovibrio</taxon>
    </lineage>
</organism>
<protein>
    <submittedName>
        <fullName evidence="2">Methyl-accepting chemotaxis protein</fullName>
    </submittedName>
</protein>
<keyword evidence="1" id="KW-1133">Transmembrane helix</keyword>
<feature type="non-terminal residue" evidence="2">
    <location>
        <position position="198"/>
    </location>
</feature>
<accession>A0ABS0J7N8</accession>
<proteinExistence type="predicted"/>
<feature type="transmembrane region" description="Helical" evidence="1">
    <location>
        <begin position="35"/>
        <end position="55"/>
    </location>
</feature>
<dbReference type="Proteomes" id="UP001194469">
    <property type="component" value="Unassembled WGS sequence"/>
</dbReference>
<dbReference type="EMBL" id="VRYY01000583">
    <property type="protein sequence ID" value="MBG3878448.1"/>
    <property type="molecule type" value="Genomic_DNA"/>
</dbReference>
<keyword evidence="1" id="KW-0812">Transmembrane</keyword>
<comment type="caution">
    <text evidence="2">The sequence shown here is derived from an EMBL/GenBank/DDBJ whole genome shotgun (WGS) entry which is preliminary data.</text>
</comment>
<name>A0ABS0J7N8_9BACT</name>
<evidence type="ECO:0000256" key="1">
    <source>
        <dbReference type="SAM" id="Phobius"/>
    </source>
</evidence>
<gene>
    <name evidence="2" type="ORF">FVW20_15885</name>
</gene>
<keyword evidence="1" id="KW-0472">Membrane</keyword>